<reference evidence="1 2" key="1">
    <citation type="submission" date="2019-05" db="EMBL/GenBank/DDBJ databases">
        <title>Another draft genome of Portunus trituberculatus and its Hox gene families provides insights of decapod evolution.</title>
        <authorList>
            <person name="Jeong J.-H."/>
            <person name="Song I."/>
            <person name="Kim S."/>
            <person name="Choi T."/>
            <person name="Kim D."/>
            <person name="Ryu S."/>
            <person name="Kim W."/>
        </authorList>
    </citation>
    <scope>NUCLEOTIDE SEQUENCE [LARGE SCALE GENOMIC DNA]</scope>
    <source>
        <tissue evidence="1">Muscle</tissue>
    </source>
</reference>
<protein>
    <submittedName>
        <fullName evidence="1">Uncharacterized protein</fullName>
    </submittedName>
</protein>
<evidence type="ECO:0000313" key="2">
    <source>
        <dbReference type="Proteomes" id="UP000324222"/>
    </source>
</evidence>
<keyword evidence="2" id="KW-1185">Reference proteome</keyword>
<organism evidence="1 2">
    <name type="scientific">Portunus trituberculatus</name>
    <name type="common">Swimming crab</name>
    <name type="synonym">Neptunus trituberculatus</name>
    <dbReference type="NCBI Taxonomy" id="210409"/>
    <lineage>
        <taxon>Eukaryota</taxon>
        <taxon>Metazoa</taxon>
        <taxon>Ecdysozoa</taxon>
        <taxon>Arthropoda</taxon>
        <taxon>Crustacea</taxon>
        <taxon>Multicrustacea</taxon>
        <taxon>Malacostraca</taxon>
        <taxon>Eumalacostraca</taxon>
        <taxon>Eucarida</taxon>
        <taxon>Decapoda</taxon>
        <taxon>Pleocyemata</taxon>
        <taxon>Brachyura</taxon>
        <taxon>Eubrachyura</taxon>
        <taxon>Portunoidea</taxon>
        <taxon>Portunidae</taxon>
        <taxon>Portuninae</taxon>
        <taxon>Portunus</taxon>
    </lineage>
</organism>
<comment type="caution">
    <text evidence="1">The sequence shown here is derived from an EMBL/GenBank/DDBJ whole genome shotgun (WGS) entry which is preliminary data.</text>
</comment>
<name>A0A5B7EDH4_PORTR</name>
<accession>A0A5B7EDH4</accession>
<gene>
    <name evidence="1" type="ORF">E2C01_024309</name>
</gene>
<sequence>MQETVSLRVYNSISARTRKRSTSTRWRCRSTRVPSDVAKALTQSTQCLSIFYNRQSTLPFSTVEFEPWLNLKRLLNEHQRIKQYLTFLSTVEILTFGRAIP</sequence>
<proteinExistence type="predicted"/>
<dbReference type="EMBL" id="VSRR010002355">
    <property type="protein sequence ID" value="MPC31033.1"/>
    <property type="molecule type" value="Genomic_DNA"/>
</dbReference>
<dbReference type="AlphaFoldDB" id="A0A5B7EDH4"/>
<dbReference type="Proteomes" id="UP000324222">
    <property type="component" value="Unassembled WGS sequence"/>
</dbReference>
<evidence type="ECO:0000313" key="1">
    <source>
        <dbReference type="EMBL" id="MPC31033.1"/>
    </source>
</evidence>